<dbReference type="RefSeq" id="WP_146584019.1">
    <property type="nucleotide sequence ID" value="NZ_SJPO01000001.1"/>
</dbReference>
<comment type="caution">
    <text evidence="1">The sequence shown here is derived from an EMBL/GenBank/DDBJ whole genome shotgun (WGS) entry which is preliminary data.</text>
</comment>
<reference evidence="1 2" key="1">
    <citation type="submission" date="2019-02" db="EMBL/GenBank/DDBJ databases">
        <title>Deep-cultivation of Planctomycetes and their phenomic and genomic characterization uncovers novel biology.</title>
        <authorList>
            <person name="Wiegand S."/>
            <person name="Jogler M."/>
            <person name="Boedeker C."/>
            <person name="Pinto D."/>
            <person name="Vollmers J."/>
            <person name="Rivas-Marin E."/>
            <person name="Kohn T."/>
            <person name="Peeters S.H."/>
            <person name="Heuer A."/>
            <person name="Rast P."/>
            <person name="Oberbeckmann S."/>
            <person name="Bunk B."/>
            <person name="Jeske O."/>
            <person name="Meyerdierks A."/>
            <person name="Storesund J.E."/>
            <person name="Kallscheuer N."/>
            <person name="Luecker S."/>
            <person name="Lage O.M."/>
            <person name="Pohl T."/>
            <person name="Merkel B.J."/>
            <person name="Hornburger P."/>
            <person name="Mueller R.-W."/>
            <person name="Bruemmer F."/>
            <person name="Labrenz M."/>
            <person name="Spormann A.M."/>
            <person name="Op Den Camp H."/>
            <person name="Overmann J."/>
            <person name="Amann R."/>
            <person name="Jetten M.S.M."/>
            <person name="Mascher T."/>
            <person name="Medema M.H."/>
            <person name="Devos D.P."/>
            <person name="Kaster A.-K."/>
            <person name="Ovreas L."/>
            <person name="Rohde M."/>
            <person name="Galperin M.Y."/>
            <person name="Jogler C."/>
        </authorList>
    </citation>
    <scope>NUCLEOTIDE SEQUENCE [LARGE SCALE GENOMIC DNA]</scope>
    <source>
        <strain evidence="1 2">Pla123a</strain>
    </source>
</reference>
<dbReference type="AlphaFoldDB" id="A0A5C5ZEJ3"/>
<protein>
    <submittedName>
        <fullName evidence="1">Uncharacterized protein</fullName>
    </submittedName>
</protein>
<gene>
    <name evidence="1" type="ORF">Pla123a_05910</name>
</gene>
<proteinExistence type="predicted"/>
<dbReference type="EMBL" id="SJPO01000001">
    <property type="protein sequence ID" value="TWT85784.1"/>
    <property type="molecule type" value="Genomic_DNA"/>
</dbReference>
<dbReference type="Proteomes" id="UP000318478">
    <property type="component" value="Unassembled WGS sequence"/>
</dbReference>
<keyword evidence="2" id="KW-1185">Reference proteome</keyword>
<evidence type="ECO:0000313" key="1">
    <source>
        <dbReference type="EMBL" id="TWT85784.1"/>
    </source>
</evidence>
<name>A0A5C5ZEJ3_9BACT</name>
<dbReference type="OrthoDB" id="281357at2"/>
<accession>A0A5C5ZEJ3</accession>
<organism evidence="1 2">
    <name type="scientific">Posidoniimonas polymericola</name>
    <dbReference type="NCBI Taxonomy" id="2528002"/>
    <lineage>
        <taxon>Bacteria</taxon>
        <taxon>Pseudomonadati</taxon>
        <taxon>Planctomycetota</taxon>
        <taxon>Planctomycetia</taxon>
        <taxon>Pirellulales</taxon>
        <taxon>Lacipirellulaceae</taxon>
        <taxon>Posidoniimonas</taxon>
    </lineage>
</organism>
<evidence type="ECO:0000313" key="2">
    <source>
        <dbReference type="Proteomes" id="UP000318478"/>
    </source>
</evidence>
<sequence length="88" mass="10401">MPQQYSKHQQNIIKRYYDNRESIGLQRLSELVTELYLAEGKKREKQWEMIIKALEKCGLKPDRIAHIRKSDDPQMVAKVVEELMAKGE</sequence>